<organism evidence="1 2">
    <name type="scientific">Nephila pilipes</name>
    <name type="common">Giant wood spider</name>
    <name type="synonym">Nephila maculata</name>
    <dbReference type="NCBI Taxonomy" id="299642"/>
    <lineage>
        <taxon>Eukaryota</taxon>
        <taxon>Metazoa</taxon>
        <taxon>Ecdysozoa</taxon>
        <taxon>Arthropoda</taxon>
        <taxon>Chelicerata</taxon>
        <taxon>Arachnida</taxon>
        <taxon>Araneae</taxon>
        <taxon>Araneomorphae</taxon>
        <taxon>Entelegynae</taxon>
        <taxon>Araneoidea</taxon>
        <taxon>Nephilidae</taxon>
        <taxon>Nephila</taxon>
    </lineage>
</organism>
<keyword evidence="2" id="KW-1185">Reference proteome</keyword>
<comment type="caution">
    <text evidence="1">The sequence shown here is derived from an EMBL/GenBank/DDBJ whole genome shotgun (WGS) entry which is preliminary data.</text>
</comment>
<evidence type="ECO:0000313" key="1">
    <source>
        <dbReference type="EMBL" id="GFU24634.1"/>
    </source>
</evidence>
<reference evidence="1" key="1">
    <citation type="submission" date="2020-08" db="EMBL/GenBank/DDBJ databases">
        <title>Multicomponent nature underlies the extraordinary mechanical properties of spider dragline silk.</title>
        <authorList>
            <person name="Kono N."/>
            <person name="Nakamura H."/>
            <person name="Mori M."/>
            <person name="Yoshida Y."/>
            <person name="Ohtoshi R."/>
            <person name="Malay A.D."/>
            <person name="Moran D.A.P."/>
            <person name="Tomita M."/>
            <person name="Numata K."/>
            <person name="Arakawa K."/>
        </authorList>
    </citation>
    <scope>NUCLEOTIDE SEQUENCE</scope>
</reference>
<gene>
    <name evidence="1" type="primary">AVEN_73816_1</name>
    <name evidence="1" type="ORF">NPIL_19481</name>
</gene>
<sequence>MYHSSLITSRSDAVVADDIEISEAEAKELIGSLINLIDGYSTDPTETLNTEDTAASKNDSKNYFPEAHGEWTRTLFPRRTDSSTEINVNATNNCKIEINQSDQQILSRQMLSVPPPHLMFPPPFHIPPPPLLQTLQSLSAQMPTFYPPSCHQPLQSYNWERIRMALPRNYSNVWILTNSIQQQLPNASSQSSTSTGHQAFLINRYYNQPQVNLQLQTGTSTIPQSQINTAAVNHKYGGHGNIIAMTSTQLHQTLTNIDKVSMLQNEHGLREVSKNRILQNVPNRNFVNKHQCQASEDFQRSMEHVKSSIKNTKSDFSSMQNSSLHYAISKTLQLKQPPVISPELKKLVEMNQVKRVPPGFQNYQKSPDTQKLRKEISSVFSSKCNLLDCTQEIQAQILKHKTFSNTEFAVRREHEKSLQLQEAKVLKNEIRQSYLNISDSCKVFSLKNSSVFNCNNFQNILQANKDYSFSYGNEYMQKKKGTYSRKCRSSLWDQLNLPSVHKVKLKITINKVSKKQLNKRRAKSYHCTVLKQAAQSIKESDDTPGVYLAHKRIWKLARLHKYDYFINEHLKLNNNLIKLKIQDKKILVSIFENKENGKILESFPKISFVSNKSKRNYSQILQYDITNRNKNSDALKNSKLVKEHNKNTTLNQHTSFKMNNKLDLSQSASRENNLYNYKRNNKYENAKYFNMIADSLLFNNQFAWDGIHSTKLPDAMREKIDGWTYFKIAIQIIFRNATHILLNGAENQMSHSKLIHQYFGQSKDLQKYKQFTKK</sequence>
<dbReference type="AlphaFoldDB" id="A0A8X6QKY8"/>
<proteinExistence type="predicted"/>
<protein>
    <submittedName>
        <fullName evidence="1">Uncharacterized protein</fullName>
    </submittedName>
</protein>
<evidence type="ECO:0000313" key="2">
    <source>
        <dbReference type="Proteomes" id="UP000887013"/>
    </source>
</evidence>
<name>A0A8X6QKY8_NEPPI</name>
<dbReference type="EMBL" id="BMAW01081475">
    <property type="protein sequence ID" value="GFU24634.1"/>
    <property type="molecule type" value="Genomic_DNA"/>
</dbReference>
<dbReference type="OrthoDB" id="6436625at2759"/>
<accession>A0A8X6QKY8</accession>
<dbReference type="Proteomes" id="UP000887013">
    <property type="component" value="Unassembled WGS sequence"/>
</dbReference>